<evidence type="ECO:0000313" key="3">
    <source>
        <dbReference type="Proteomes" id="UP000765509"/>
    </source>
</evidence>
<feature type="region of interest" description="Disordered" evidence="1">
    <location>
        <begin position="1"/>
        <end position="45"/>
    </location>
</feature>
<evidence type="ECO:0000256" key="1">
    <source>
        <dbReference type="SAM" id="MobiDB-lite"/>
    </source>
</evidence>
<dbReference type="Proteomes" id="UP000765509">
    <property type="component" value="Unassembled WGS sequence"/>
</dbReference>
<comment type="caution">
    <text evidence="2">The sequence shown here is derived from an EMBL/GenBank/DDBJ whole genome shotgun (WGS) entry which is preliminary data.</text>
</comment>
<dbReference type="AlphaFoldDB" id="A0A9Q3EFI7"/>
<proteinExistence type="predicted"/>
<feature type="compositionally biased region" description="Acidic residues" evidence="1">
    <location>
        <begin position="15"/>
        <end position="25"/>
    </location>
</feature>
<organism evidence="2 3">
    <name type="scientific">Austropuccinia psidii MF-1</name>
    <dbReference type="NCBI Taxonomy" id="1389203"/>
    <lineage>
        <taxon>Eukaryota</taxon>
        <taxon>Fungi</taxon>
        <taxon>Dikarya</taxon>
        <taxon>Basidiomycota</taxon>
        <taxon>Pucciniomycotina</taxon>
        <taxon>Pucciniomycetes</taxon>
        <taxon>Pucciniales</taxon>
        <taxon>Sphaerophragmiaceae</taxon>
        <taxon>Austropuccinia</taxon>
    </lineage>
</organism>
<feature type="compositionally biased region" description="Low complexity" evidence="1">
    <location>
        <begin position="30"/>
        <end position="44"/>
    </location>
</feature>
<evidence type="ECO:0000313" key="2">
    <source>
        <dbReference type="EMBL" id="MBW0520364.1"/>
    </source>
</evidence>
<gene>
    <name evidence="2" type="ORF">O181_060079</name>
</gene>
<keyword evidence="3" id="KW-1185">Reference proteome</keyword>
<reference evidence="2" key="1">
    <citation type="submission" date="2021-03" db="EMBL/GenBank/DDBJ databases">
        <title>Draft genome sequence of rust myrtle Austropuccinia psidii MF-1, a brazilian biotype.</title>
        <authorList>
            <person name="Quecine M.C."/>
            <person name="Pachon D.M.R."/>
            <person name="Bonatelli M.L."/>
            <person name="Correr F.H."/>
            <person name="Franceschini L.M."/>
            <person name="Leite T.F."/>
            <person name="Margarido G.R.A."/>
            <person name="Almeida C.A."/>
            <person name="Ferrarezi J.A."/>
            <person name="Labate C.A."/>
        </authorList>
    </citation>
    <scope>NUCLEOTIDE SEQUENCE</scope>
    <source>
        <strain evidence="2">MF-1</strain>
    </source>
</reference>
<protein>
    <submittedName>
        <fullName evidence="2">Uncharacterized protein</fullName>
    </submittedName>
</protein>
<dbReference type="EMBL" id="AVOT02028022">
    <property type="protein sequence ID" value="MBW0520364.1"/>
    <property type="molecule type" value="Genomic_DNA"/>
</dbReference>
<accession>A0A9Q3EFI7</accession>
<sequence length="143" mass="16090">MRRIAESPTDPNSEGSDEWDGEEVEVVPNSISHQSSTSPSQPASRRFQIQVIPGTPEISTQSFLPFHIEFLPLPGLPWFHQWGHCPFQSPGTLLWSPPKTKNYCKLHQNKRGSISFSVSCQPSISAKRMLASPGYHRRSKYGE</sequence>
<name>A0A9Q3EFI7_9BASI</name>